<dbReference type="InterPro" id="IPR043429">
    <property type="entry name" value="ArtM/GltK/GlnP/TcyL/YhdX-like"/>
</dbReference>
<evidence type="ECO:0000256" key="7">
    <source>
        <dbReference type="ARBA" id="ARBA00022989"/>
    </source>
</evidence>
<protein>
    <submittedName>
        <fullName evidence="11">Amine acid ABC transporter, permease protein, 3-TM region, His/Glu/Gln/Arg/opine family</fullName>
    </submittedName>
</protein>
<dbReference type="PANTHER" id="PTHR30614">
    <property type="entry name" value="MEMBRANE COMPONENT OF AMINO ACID ABC TRANSPORTER"/>
    <property type="match status" value="1"/>
</dbReference>
<dbReference type="eggNOG" id="COG4160">
    <property type="taxonomic scope" value="Bacteria"/>
</dbReference>
<keyword evidence="7 9" id="KW-1133">Transmembrane helix</keyword>
<name>L0KMU0_MESAW</name>
<dbReference type="OrthoDB" id="9814550at2"/>
<dbReference type="KEGG" id="mam:Mesau_04094"/>
<keyword evidence="3 9" id="KW-0813">Transport</keyword>
<dbReference type="GO" id="GO:0043190">
    <property type="term" value="C:ATP-binding cassette (ABC) transporter complex"/>
    <property type="evidence" value="ECO:0007669"/>
    <property type="project" value="InterPro"/>
</dbReference>
<dbReference type="CDD" id="cd06261">
    <property type="entry name" value="TM_PBP2"/>
    <property type="match status" value="1"/>
</dbReference>
<dbReference type="RefSeq" id="WP_015317853.1">
    <property type="nucleotide sequence ID" value="NC_019973.1"/>
</dbReference>
<dbReference type="InterPro" id="IPR000515">
    <property type="entry name" value="MetI-like"/>
</dbReference>
<keyword evidence="8 9" id="KW-0472">Membrane</keyword>
<accession>L0KMU0</accession>
<keyword evidence="6 9" id="KW-0812">Transmembrane</keyword>
<feature type="domain" description="ABC transmembrane type-1" evidence="10">
    <location>
        <begin position="64"/>
        <end position="289"/>
    </location>
</feature>
<dbReference type="NCBIfam" id="TIGR01726">
    <property type="entry name" value="HEQRo_perm_3TM"/>
    <property type="match status" value="1"/>
</dbReference>
<dbReference type="SUPFAM" id="SSF161098">
    <property type="entry name" value="MetI-like"/>
    <property type="match status" value="1"/>
</dbReference>
<evidence type="ECO:0000256" key="2">
    <source>
        <dbReference type="ARBA" id="ARBA00010072"/>
    </source>
</evidence>
<evidence type="ECO:0000256" key="9">
    <source>
        <dbReference type="RuleBase" id="RU363032"/>
    </source>
</evidence>
<dbReference type="InterPro" id="IPR035906">
    <property type="entry name" value="MetI-like_sf"/>
</dbReference>
<evidence type="ECO:0000259" key="10">
    <source>
        <dbReference type="PROSITE" id="PS50928"/>
    </source>
</evidence>
<dbReference type="HOGENOM" id="CLU_019602_1_4_5"/>
<comment type="similarity">
    <text evidence="2">Belongs to the binding-protein-dependent transport system permease family. HisMQ subfamily.</text>
</comment>
<feature type="transmembrane region" description="Helical" evidence="9">
    <location>
        <begin position="68"/>
        <end position="87"/>
    </location>
</feature>
<dbReference type="PROSITE" id="PS50928">
    <property type="entry name" value="ABC_TM1"/>
    <property type="match status" value="1"/>
</dbReference>
<evidence type="ECO:0000256" key="6">
    <source>
        <dbReference type="ARBA" id="ARBA00022692"/>
    </source>
</evidence>
<dbReference type="Proteomes" id="UP000010998">
    <property type="component" value="Chromosome"/>
</dbReference>
<keyword evidence="12" id="KW-1185">Reference proteome</keyword>
<proteinExistence type="inferred from homology"/>
<feature type="transmembrane region" description="Helical" evidence="9">
    <location>
        <begin position="99"/>
        <end position="120"/>
    </location>
</feature>
<dbReference type="GeneID" id="90991433"/>
<dbReference type="STRING" id="754035.Mesau_04094"/>
<gene>
    <name evidence="11" type="ordered locus">Mesau_04094</name>
</gene>
<evidence type="ECO:0000256" key="5">
    <source>
        <dbReference type="ARBA" id="ARBA00022519"/>
    </source>
</evidence>
<evidence type="ECO:0000313" key="12">
    <source>
        <dbReference type="Proteomes" id="UP000010998"/>
    </source>
</evidence>
<dbReference type="GO" id="GO:0006865">
    <property type="term" value="P:amino acid transport"/>
    <property type="evidence" value="ECO:0007669"/>
    <property type="project" value="TreeGrafter"/>
</dbReference>
<dbReference type="GO" id="GO:0022857">
    <property type="term" value="F:transmembrane transporter activity"/>
    <property type="evidence" value="ECO:0007669"/>
    <property type="project" value="InterPro"/>
</dbReference>
<feature type="transmembrane region" description="Helical" evidence="9">
    <location>
        <begin position="236"/>
        <end position="256"/>
    </location>
</feature>
<evidence type="ECO:0000256" key="4">
    <source>
        <dbReference type="ARBA" id="ARBA00022475"/>
    </source>
</evidence>
<evidence type="ECO:0000256" key="1">
    <source>
        <dbReference type="ARBA" id="ARBA00004429"/>
    </source>
</evidence>
<dbReference type="PANTHER" id="PTHR30614:SF10">
    <property type="entry name" value="ARGININE ABC TRANSPORTER PERMEASE PROTEIN ARTM"/>
    <property type="match status" value="1"/>
</dbReference>
<evidence type="ECO:0000256" key="3">
    <source>
        <dbReference type="ARBA" id="ARBA00022448"/>
    </source>
</evidence>
<keyword evidence="5" id="KW-0997">Cell inner membrane</keyword>
<dbReference type="InterPro" id="IPR010065">
    <property type="entry name" value="AA_ABC_transptr_permease_3TM"/>
</dbReference>
<feature type="transmembrane region" description="Helical" evidence="9">
    <location>
        <begin position="24"/>
        <end position="48"/>
    </location>
</feature>
<feature type="transmembrane region" description="Helical" evidence="9">
    <location>
        <begin position="166"/>
        <end position="185"/>
    </location>
</feature>
<evidence type="ECO:0000313" key="11">
    <source>
        <dbReference type="EMBL" id="AGB46441.1"/>
    </source>
</evidence>
<organism evidence="11 12">
    <name type="scientific">Mesorhizobium australicum (strain HAMBI 3006 / LMG 24608 / WSM2073)</name>
    <dbReference type="NCBI Taxonomy" id="754035"/>
    <lineage>
        <taxon>Bacteria</taxon>
        <taxon>Pseudomonadati</taxon>
        <taxon>Pseudomonadota</taxon>
        <taxon>Alphaproteobacteria</taxon>
        <taxon>Hyphomicrobiales</taxon>
        <taxon>Phyllobacteriaceae</taxon>
        <taxon>Mesorhizobium</taxon>
    </lineage>
</organism>
<reference evidence="12" key="1">
    <citation type="submission" date="2012-02" db="EMBL/GenBank/DDBJ databases">
        <title>Complete sequence of Mesorhizobium australicum WSM2073.</title>
        <authorList>
            <person name="Lucas S."/>
            <person name="Han J."/>
            <person name="Lapidus A."/>
            <person name="Cheng J.-F."/>
            <person name="Goodwin L."/>
            <person name="Pitluck S."/>
            <person name="Peters L."/>
            <person name="Gu W."/>
            <person name="Detter J.C."/>
            <person name="Han C."/>
            <person name="Tapia R."/>
            <person name="Land M."/>
            <person name="Hauser L."/>
            <person name="Kyrpides N."/>
            <person name="Ivanova N."/>
            <person name="Pagani I."/>
            <person name="Reeve W.G."/>
            <person name="Howieson J.G."/>
            <person name="Tiwari R.P."/>
            <person name="O'Hara G.W."/>
            <person name="Atkins C.A."/>
            <person name="Ronson C.W."/>
            <person name="Nandasena K.G."/>
            <person name="Woyke T."/>
        </authorList>
    </citation>
    <scope>NUCLEOTIDE SEQUENCE [LARGE SCALE GENOMIC DNA]</scope>
    <source>
        <strain evidence="12">LMG 24608 / HAMBI 3006 / WSM2073</strain>
    </source>
</reference>
<dbReference type="Gene3D" id="1.10.3720.10">
    <property type="entry name" value="MetI-like"/>
    <property type="match status" value="1"/>
</dbReference>
<keyword evidence="4" id="KW-1003">Cell membrane</keyword>
<dbReference type="EMBL" id="CP003358">
    <property type="protein sequence ID" value="AGB46441.1"/>
    <property type="molecule type" value="Genomic_DNA"/>
</dbReference>
<dbReference type="AlphaFoldDB" id="L0KMU0"/>
<comment type="subcellular location">
    <subcellularLocation>
        <location evidence="1">Cell inner membrane</location>
        <topology evidence="1">Multi-pass membrane protein</topology>
    </subcellularLocation>
    <subcellularLocation>
        <location evidence="9">Cell membrane</location>
        <topology evidence="9">Multi-pass membrane protein</topology>
    </subcellularLocation>
</comment>
<sequence length="302" mass="34068">MSVTEAISVDRPPPRARGWPRTRIVGYALVGLWILFGLGILAYLAYAWNGEFFARYAPAYLQGLWTTLSLVAISMVAGAIFSLPVTYGRMSKNRCLSGLAYCYVYFFRGTPLLVQVYLVYYGLGSFRPELSAFGFYLPVISDWQQIMPYVSIPTGLAIERFTLWDFFKDAFFCGVFAFALNTAAYQAEILRGAIESVPRGQWEGAASLGLHKLQTLRKVILPQAFIVALRPYGNELVLMIKASAIVAIITVYDLMGNAKLAYAKSFDFQAYVWVAIVYLVMVEILRHGVEWIERRITIHLNR</sequence>
<dbReference type="Pfam" id="PF00528">
    <property type="entry name" value="BPD_transp_1"/>
    <property type="match status" value="1"/>
</dbReference>
<evidence type="ECO:0000256" key="8">
    <source>
        <dbReference type="ARBA" id="ARBA00023136"/>
    </source>
</evidence>
<feature type="transmembrane region" description="Helical" evidence="9">
    <location>
        <begin position="268"/>
        <end position="285"/>
    </location>
</feature>